<name>A0AAX4K705_9TREE</name>
<feature type="region of interest" description="Disordered" evidence="1">
    <location>
        <begin position="1"/>
        <end position="21"/>
    </location>
</feature>
<evidence type="ECO:0000313" key="2">
    <source>
        <dbReference type="EMBL" id="WWC93149.1"/>
    </source>
</evidence>
<dbReference type="RefSeq" id="XP_066079911.1">
    <property type="nucleotide sequence ID" value="XM_066223814.1"/>
</dbReference>
<feature type="region of interest" description="Disordered" evidence="1">
    <location>
        <begin position="111"/>
        <end position="167"/>
    </location>
</feature>
<evidence type="ECO:0000313" key="3">
    <source>
        <dbReference type="Proteomes" id="UP001355207"/>
    </source>
</evidence>
<gene>
    <name evidence="2" type="ORF">L201_008116</name>
</gene>
<organism evidence="2 3">
    <name type="scientific">Kwoniella dendrophila CBS 6074</name>
    <dbReference type="NCBI Taxonomy" id="1295534"/>
    <lineage>
        <taxon>Eukaryota</taxon>
        <taxon>Fungi</taxon>
        <taxon>Dikarya</taxon>
        <taxon>Basidiomycota</taxon>
        <taxon>Agaricomycotina</taxon>
        <taxon>Tremellomycetes</taxon>
        <taxon>Tremellales</taxon>
        <taxon>Cryptococcaceae</taxon>
        <taxon>Kwoniella</taxon>
    </lineage>
</organism>
<keyword evidence="3" id="KW-1185">Reference proteome</keyword>
<feature type="region of interest" description="Disordered" evidence="1">
    <location>
        <begin position="79"/>
        <end position="99"/>
    </location>
</feature>
<proteinExistence type="predicted"/>
<feature type="compositionally biased region" description="Low complexity" evidence="1">
    <location>
        <begin position="125"/>
        <end position="139"/>
    </location>
</feature>
<reference evidence="2 3" key="1">
    <citation type="submission" date="2024-01" db="EMBL/GenBank/DDBJ databases">
        <title>Comparative genomics of Cryptococcus and Kwoniella reveals pathogenesis evolution and contrasting modes of karyotype evolution via chromosome fusion or intercentromeric recombination.</title>
        <authorList>
            <person name="Coelho M.A."/>
            <person name="David-Palma M."/>
            <person name="Shea T."/>
            <person name="Bowers K."/>
            <person name="McGinley-Smith S."/>
            <person name="Mohammad A.W."/>
            <person name="Gnirke A."/>
            <person name="Yurkov A.M."/>
            <person name="Nowrousian M."/>
            <person name="Sun S."/>
            <person name="Cuomo C.A."/>
            <person name="Heitman J."/>
        </authorList>
    </citation>
    <scope>NUCLEOTIDE SEQUENCE [LARGE SCALE GENOMIC DNA]</scope>
    <source>
        <strain evidence="2 3">CBS 6074</strain>
    </source>
</reference>
<feature type="compositionally biased region" description="Polar residues" evidence="1">
    <location>
        <begin position="80"/>
        <end position="99"/>
    </location>
</feature>
<dbReference type="Proteomes" id="UP001355207">
    <property type="component" value="Chromosome 11"/>
</dbReference>
<dbReference type="EMBL" id="CP144108">
    <property type="protein sequence ID" value="WWC93149.1"/>
    <property type="molecule type" value="Genomic_DNA"/>
</dbReference>
<evidence type="ECO:0000256" key="1">
    <source>
        <dbReference type="SAM" id="MobiDB-lite"/>
    </source>
</evidence>
<sequence>MSQAKEVPTLSTSQTEDNDYDGGYCPMHVHPSPLYKYDASSWGTAYKTIVENQKYEFQITCNDLHAVEYARRKGWLDENGQPSVLLSNGSKQNQVSKEVKISDNTTESIVRSSRANLPRIDTTMSSVDSEPSTSSGSSSGMKRHSHGTPKELQARRLHQITGTHYFA</sequence>
<accession>A0AAX4K705</accession>
<feature type="compositionally biased region" description="Polar residues" evidence="1">
    <location>
        <begin position="1"/>
        <end position="15"/>
    </location>
</feature>
<dbReference type="AlphaFoldDB" id="A0AAX4K705"/>
<protein>
    <submittedName>
        <fullName evidence="2">Uncharacterized protein</fullName>
    </submittedName>
</protein>
<dbReference type="GeneID" id="91098784"/>